<evidence type="ECO:0000256" key="1">
    <source>
        <dbReference type="ARBA" id="ARBA00001936"/>
    </source>
</evidence>
<dbReference type="PRINTS" id="PR02050">
    <property type="entry name" value="B14GALTRFASE"/>
</dbReference>
<accession>A0A443SQU6</accession>
<keyword evidence="13" id="KW-0325">Glycoprotein</keyword>
<dbReference type="UniPathway" id="UPA00378"/>
<dbReference type="FunFam" id="3.90.550.10:FF:000062">
    <property type="entry name" value="beta-1,4-galactosyltransferase 7 isoform X1"/>
    <property type="match status" value="1"/>
</dbReference>
<keyword evidence="10" id="KW-1133">Transmembrane helix</keyword>
<dbReference type="Gene3D" id="3.90.550.10">
    <property type="entry name" value="Spore Coat Polysaccharide Biosynthesis Protein SpsA, Chain A"/>
    <property type="match status" value="1"/>
</dbReference>
<dbReference type="VEuPathDB" id="VectorBase:LDEU002141"/>
<dbReference type="EC" id="2.4.1.133" evidence="16"/>
<dbReference type="SUPFAM" id="SSF53448">
    <property type="entry name" value="Nucleotide-diphospho-sugar transferases"/>
    <property type="match status" value="1"/>
</dbReference>
<evidence type="ECO:0000256" key="3">
    <source>
        <dbReference type="ARBA" id="ARBA00004922"/>
    </source>
</evidence>
<keyword evidence="7" id="KW-0812">Transmembrane</keyword>
<keyword evidence="22" id="KW-1185">Reference proteome</keyword>
<dbReference type="GO" id="GO:0000139">
    <property type="term" value="C:Golgi membrane"/>
    <property type="evidence" value="ECO:0007669"/>
    <property type="project" value="UniProtKB-SubCell"/>
</dbReference>
<dbReference type="OrthoDB" id="6020664at2759"/>
<keyword evidence="11" id="KW-0333">Golgi apparatus</keyword>
<keyword evidence="9" id="KW-0735">Signal-anchor</keyword>
<keyword evidence="8" id="KW-0479">Metal-binding</keyword>
<evidence type="ECO:0000256" key="15">
    <source>
        <dbReference type="ARBA" id="ARBA00051458"/>
    </source>
</evidence>
<comment type="cofactor">
    <cofactor evidence="1">
        <name>Mn(2+)</name>
        <dbReference type="ChEBI" id="CHEBI:29035"/>
    </cofactor>
</comment>
<dbReference type="InterPro" id="IPR027791">
    <property type="entry name" value="Galactosyl_T_C"/>
</dbReference>
<evidence type="ECO:0000256" key="5">
    <source>
        <dbReference type="ARBA" id="ARBA00022676"/>
    </source>
</evidence>
<comment type="catalytic activity">
    <reaction evidence="15">
        <text>3-O-(beta-D-xylosyl)-L-seryl-[protein] + UDP-alpha-D-galactose = 3-O-(beta-D-galactosyl-(1-&gt;4)-beta-D-xylosyl)-L-seryl-[protein] + UDP + H(+)</text>
        <dbReference type="Rhea" id="RHEA:15297"/>
        <dbReference type="Rhea" id="RHEA-COMP:12567"/>
        <dbReference type="Rhea" id="RHEA-COMP:12570"/>
        <dbReference type="ChEBI" id="CHEBI:15378"/>
        <dbReference type="ChEBI" id="CHEBI:58223"/>
        <dbReference type="ChEBI" id="CHEBI:66914"/>
        <dbReference type="ChEBI" id="CHEBI:132085"/>
        <dbReference type="ChEBI" id="CHEBI:132088"/>
        <dbReference type="EC" id="2.4.1.133"/>
    </reaction>
</comment>
<organism evidence="21 22">
    <name type="scientific">Leptotrombidium deliense</name>
    <dbReference type="NCBI Taxonomy" id="299467"/>
    <lineage>
        <taxon>Eukaryota</taxon>
        <taxon>Metazoa</taxon>
        <taxon>Ecdysozoa</taxon>
        <taxon>Arthropoda</taxon>
        <taxon>Chelicerata</taxon>
        <taxon>Arachnida</taxon>
        <taxon>Acari</taxon>
        <taxon>Acariformes</taxon>
        <taxon>Trombidiformes</taxon>
        <taxon>Prostigmata</taxon>
        <taxon>Anystina</taxon>
        <taxon>Parasitengona</taxon>
        <taxon>Trombiculoidea</taxon>
        <taxon>Trombiculidae</taxon>
        <taxon>Leptotrombidium</taxon>
    </lineage>
</organism>
<keyword evidence="12" id="KW-0472">Membrane</keyword>
<dbReference type="PANTHER" id="PTHR19300:SF30">
    <property type="entry name" value="BETA-1,4-GALACTOSYLTRANSFERASE 7"/>
    <property type="match status" value="1"/>
</dbReference>
<reference evidence="21 22" key="1">
    <citation type="journal article" date="2018" name="Gigascience">
        <title>Genomes of trombidid mites reveal novel predicted allergens and laterally-transferred genes associated with secondary metabolism.</title>
        <authorList>
            <person name="Dong X."/>
            <person name="Chaisiri K."/>
            <person name="Xia D."/>
            <person name="Armstrong S.D."/>
            <person name="Fang Y."/>
            <person name="Donnelly M.J."/>
            <person name="Kadowaki T."/>
            <person name="McGarry J.W."/>
            <person name="Darby A.C."/>
            <person name="Makepeace B.L."/>
        </authorList>
    </citation>
    <scope>NUCLEOTIDE SEQUENCE [LARGE SCALE GENOMIC DNA]</scope>
    <source>
        <strain evidence="21">UoL-UT</strain>
    </source>
</reference>
<dbReference type="InterPro" id="IPR029044">
    <property type="entry name" value="Nucleotide-diphossugar_trans"/>
</dbReference>
<evidence type="ECO:0000256" key="2">
    <source>
        <dbReference type="ARBA" id="ARBA00004323"/>
    </source>
</evidence>
<evidence type="ECO:0000259" key="19">
    <source>
        <dbReference type="Pfam" id="PF02709"/>
    </source>
</evidence>
<evidence type="ECO:0000256" key="16">
    <source>
        <dbReference type="ARBA" id="ARBA00066515"/>
    </source>
</evidence>
<evidence type="ECO:0000256" key="13">
    <source>
        <dbReference type="ARBA" id="ARBA00023180"/>
    </source>
</evidence>
<comment type="pathway">
    <text evidence="3">Protein modification; protein glycosylation.</text>
</comment>
<comment type="similarity">
    <text evidence="4">Belongs to the glycosyltransferase 7 family.</text>
</comment>
<comment type="caution">
    <text evidence="21">The sequence shown here is derived from an EMBL/GenBank/DDBJ whole genome shotgun (WGS) entry which is preliminary data.</text>
</comment>
<dbReference type="InterPro" id="IPR003859">
    <property type="entry name" value="Galactosyl_T"/>
</dbReference>
<protein>
    <recommendedName>
        <fullName evidence="17">Beta-1,4-galactosyltransferase 7</fullName>
        <ecNumber evidence="16">2.4.1.133</ecNumber>
    </recommendedName>
    <alternativeName>
        <fullName evidence="18">Proteoglycan UDP-galactose:beta-xylose beta1,4-galactosyltransferase I</fullName>
    </alternativeName>
</protein>
<dbReference type="Pfam" id="PF13733">
    <property type="entry name" value="Glyco_transf_7N"/>
    <property type="match status" value="1"/>
</dbReference>
<sequence>MIVKYVKTLRTAKLLFICVLVSLILSLFIALLPITASNTFRDNFHNIQLQNDEYRLAIIVPFRDRFEELLSFVPHIHRFISAQNISHEIFVINQSDNLRFNRASLINVGFLLVNQQFDYIAMHDVDLLPLNPQLSYAFPKNGPFHIASPELHPKYHYKTFVGGILLISNEHFQRVNGMSNRYWGWGLEDDEFYARLTQANLNITRPQDVTTGINDTFLHIHKVFRKRDTAKLYNQKEVTRRRDRETGLHNVDYELLSKHRLQIDGSECTVICVKLKCNVKTTPWCVHKQIRKKT</sequence>
<keyword evidence="5 21" id="KW-0328">Glycosyltransferase</keyword>
<evidence type="ECO:0000256" key="11">
    <source>
        <dbReference type="ARBA" id="ARBA00023034"/>
    </source>
</evidence>
<dbReference type="Pfam" id="PF02709">
    <property type="entry name" value="Glyco_transf_7C"/>
    <property type="match status" value="1"/>
</dbReference>
<evidence type="ECO:0000259" key="20">
    <source>
        <dbReference type="Pfam" id="PF13733"/>
    </source>
</evidence>
<dbReference type="GO" id="GO:0005975">
    <property type="term" value="P:carbohydrate metabolic process"/>
    <property type="evidence" value="ECO:0007669"/>
    <property type="project" value="InterPro"/>
</dbReference>
<evidence type="ECO:0000256" key="8">
    <source>
        <dbReference type="ARBA" id="ARBA00022723"/>
    </source>
</evidence>
<evidence type="ECO:0000256" key="4">
    <source>
        <dbReference type="ARBA" id="ARBA00005735"/>
    </source>
</evidence>
<evidence type="ECO:0000313" key="22">
    <source>
        <dbReference type="Proteomes" id="UP000288716"/>
    </source>
</evidence>
<evidence type="ECO:0000256" key="17">
    <source>
        <dbReference type="ARBA" id="ARBA00071794"/>
    </source>
</evidence>
<evidence type="ECO:0000256" key="18">
    <source>
        <dbReference type="ARBA" id="ARBA00082548"/>
    </source>
</evidence>
<evidence type="ECO:0000256" key="7">
    <source>
        <dbReference type="ARBA" id="ARBA00022692"/>
    </source>
</evidence>
<keyword evidence="6 21" id="KW-0808">Transferase</keyword>
<feature type="domain" description="Galactosyltransferase C-terminal" evidence="19">
    <location>
        <begin position="143"/>
        <end position="212"/>
    </location>
</feature>
<gene>
    <name evidence="21" type="ORF">B4U80_08869</name>
</gene>
<proteinExistence type="inferred from homology"/>
<dbReference type="AlphaFoldDB" id="A0A443SQU6"/>
<feature type="domain" description="Galactosyltransferase N-terminal" evidence="20">
    <location>
        <begin position="53"/>
        <end position="136"/>
    </location>
</feature>
<dbReference type="GO" id="GO:0046872">
    <property type="term" value="F:metal ion binding"/>
    <property type="evidence" value="ECO:0007669"/>
    <property type="project" value="UniProtKB-KW"/>
</dbReference>
<name>A0A443SQU6_9ACAR</name>
<dbReference type="GO" id="GO:0030166">
    <property type="term" value="P:proteoglycan biosynthetic process"/>
    <property type="evidence" value="ECO:0007669"/>
    <property type="project" value="TreeGrafter"/>
</dbReference>
<keyword evidence="14" id="KW-0464">Manganese</keyword>
<dbReference type="EMBL" id="NCKV01000721">
    <property type="protein sequence ID" value="RWS29898.1"/>
    <property type="molecule type" value="Genomic_DNA"/>
</dbReference>
<evidence type="ECO:0000256" key="10">
    <source>
        <dbReference type="ARBA" id="ARBA00022989"/>
    </source>
</evidence>
<dbReference type="Proteomes" id="UP000288716">
    <property type="component" value="Unassembled WGS sequence"/>
</dbReference>
<dbReference type="CDD" id="cd00899">
    <property type="entry name" value="b4GalT"/>
    <property type="match status" value="1"/>
</dbReference>
<dbReference type="PANTHER" id="PTHR19300">
    <property type="entry name" value="BETA-1,4-GALACTOSYLTRANSFERASE"/>
    <property type="match status" value="1"/>
</dbReference>
<dbReference type="GO" id="GO:0046525">
    <property type="term" value="F:xylosylprotein 4-beta-galactosyltransferase activity"/>
    <property type="evidence" value="ECO:0007669"/>
    <property type="project" value="UniProtKB-EC"/>
</dbReference>
<comment type="subcellular location">
    <subcellularLocation>
        <location evidence="2">Golgi apparatus membrane</location>
        <topology evidence="2">Single-pass type II membrane protein</topology>
    </subcellularLocation>
</comment>
<evidence type="ECO:0000256" key="12">
    <source>
        <dbReference type="ARBA" id="ARBA00023136"/>
    </source>
</evidence>
<evidence type="ECO:0000313" key="21">
    <source>
        <dbReference type="EMBL" id="RWS29898.1"/>
    </source>
</evidence>
<evidence type="ECO:0000256" key="14">
    <source>
        <dbReference type="ARBA" id="ARBA00023211"/>
    </source>
</evidence>
<evidence type="ECO:0000256" key="6">
    <source>
        <dbReference type="ARBA" id="ARBA00022679"/>
    </source>
</evidence>
<dbReference type="InterPro" id="IPR027995">
    <property type="entry name" value="Galactosyl_T_N"/>
</dbReference>
<dbReference type="STRING" id="299467.A0A443SQU6"/>
<evidence type="ECO:0000256" key="9">
    <source>
        <dbReference type="ARBA" id="ARBA00022968"/>
    </source>
</evidence>